<dbReference type="InterPro" id="IPR046335">
    <property type="entry name" value="LacI/GalR-like_sensor"/>
</dbReference>
<dbReference type="STRING" id="1547922.ISF6_3323"/>
<evidence type="ECO:0000256" key="1">
    <source>
        <dbReference type="ARBA" id="ARBA00023015"/>
    </source>
</evidence>
<evidence type="ECO:0000256" key="3">
    <source>
        <dbReference type="ARBA" id="ARBA00023163"/>
    </source>
</evidence>
<dbReference type="SUPFAM" id="SSF53822">
    <property type="entry name" value="Periplasmic binding protein-like I"/>
    <property type="match status" value="1"/>
</dbReference>
<dbReference type="Gene3D" id="3.40.50.2300">
    <property type="match status" value="2"/>
</dbReference>
<name>A0A0K8P493_PISS1</name>
<evidence type="ECO:0000313" key="6">
    <source>
        <dbReference type="EMBL" id="GAP37468.1"/>
    </source>
</evidence>
<dbReference type="InterPro" id="IPR010982">
    <property type="entry name" value="Lambda_DNA-bd_dom_sf"/>
</dbReference>
<sequence length="392" mass="42350">MEIDGWLCCNAQQVLNAHSRTAVLPALPAATPPLPTGTLKVLADQSGISAATLSRVLNHPDQVRPALRAKAEAVLAKAGYVPHGAARSLTLRRTLTMGVVVPTVDSALFARIVEGLQHKLNAQRYQLLLASSAYEPAREASEVRALIERGIDGVMLIGTRRGPGVIEMLQARRIPFVTTCHHDAGSAWPTLGWDNVAAAERMADYLLDIGHRRFGVLAGITRDNDRAADRVLGFRRALARRGVELPDAAVIERPYTVAEARGAMAMLLRRAQPPTAVMCGNDILAYGALQECLWRELRVPEQISITGFDDIEMAAHCKPGITTLHVPAFEIGQQAGARLLAAAAAERPLEPDHLCCELELVVRGTTAPPAERRETPAAAPAPRTAPRRRTPR</sequence>
<protein>
    <submittedName>
        <fullName evidence="6">Transcriptional regulator, LacI family</fullName>
    </submittedName>
</protein>
<dbReference type="OrthoDB" id="8770688at2"/>
<reference evidence="6 7" key="2">
    <citation type="journal article" date="2016" name="Science">
        <title>A bacterium that degrades and assimilates poly(ethylene terephthalate).</title>
        <authorList>
            <person name="Yoshida S."/>
            <person name="Hiraga K."/>
            <person name="Takehana T."/>
            <person name="Taniguchi I."/>
            <person name="Yamaji H."/>
            <person name="Maeda Y."/>
            <person name="Toyohara K."/>
            <person name="Miyamoto K."/>
            <person name="Kimura Y."/>
            <person name="Oda K."/>
        </authorList>
    </citation>
    <scope>NUCLEOTIDE SEQUENCE [LARGE SCALE GENOMIC DNA]</scope>
    <source>
        <strain evidence="7">NBRC 110686 / TISTR 2288 / 201-F6</strain>
    </source>
</reference>
<dbReference type="SUPFAM" id="SSF47413">
    <property type="entry name" value="lambda repressor-like DNA-binding domains"/>
    <property type="match status" value="1"/>
</dbReference>
<evidence type="ECO:0000256" key="4">
    <source>
        <dbReference type="SAM" id="MobiDB-lite"/>
    </source>
</evidence>
<reference evidence="7" key="1">
    <citation type="submission" date="2015-07" db="EMBL/GenBank/DDBJ databases">
        <title>Discovery of a poly(ethylene terephthalate assimilation.</title>
        <authorList>
            <person name="Yoshida S."/>
            <person name="Hiraga K."/>
            <person name="Takehana T."/>
            <person name="Taniguchi I."/>
            <person name="Yamaji H."/>
            <person name="Maeda Y."/>
            <person name="Toyohara K."/>
            <person name="Miyamoto K."/>
            <person name="Kimura Y."/>
            <person name="Oda K."/>
        </authorList>
    </citation>
    <scope>NUCLEOTIDE SEQUENCE [LARGE SCALE GENOMIC DNA]</scope>
    <source>
        <strain evidence="7">NBRC 110686 / TISTR 2288 / 201-F6</strain>
    </source>
</reference>
<dbReference type="GO" id="GO:0003700">
    <property type="term" value="F:DNA-binding transcription factor activity"/>
    <property type="evidence" value="ECO:0007669"/>
    <property type="project" value="TreeGrafter"/>
</dbReference>
<dbReference type="Pfam" id="PF13377">
    <property type="entry name" value="Peripla_BP_3"/>
    <property type="match status" value="1"/>
</dbReference>
<accession>A0A0K8P493</accession>
<dbReference type="AlphaFoldDB" id="A0A0K8P493"/>
<dbReference type="Proteomes" id="UP000037660">
    <property type="component" value="Unassembled WGS sequence"/>
</dbReference>
<dbReference type="Pfam" id="PF00356">
    <property type="entry name" value="LacI"/>
    <property type="match status" value="1"/>
</dbReference>
<dbReference type="CDD" id="cd01392">
    <property type="entry name" value="HTH_LacI"/>
    <property type="match status" value="1"/>
</dbReference>
<keyword evidence="7" id="KW-1185">Reference proteome</keyword>
<dbReference type="SMART" id="SM00354">
    <property type="entry name" value="HTH_LACI"/>
    <property type="match status" value="1"/>
</dbReference>
<dbReference type="InterPro" id="IPR028082">
    <property type="entry name" value="Peripla_BP_I"/>
</dbReference>
<dbReference type="PROSITE" id="PS50932">
    <property type="entry name" value="HTH_LACI_2"/>
    <property type="match status" value="1"/>
</dbReference>
<dbReference type="EMBL" id="BBYR01000047">
    <property type="protein sequence ID" value="GAP37468.1"/>
    <property type="molecule type" value="Genomic_DNA"/>
</dbReference>
<keyword evidence="3" id="KW-0804">Transcription</keyword>
<comment type="caution">
    <text evidence="6">The sequence shown here is derived from an EMBL/GenBank/DDBJ whole genome shotgun (WGS) entry which is preliminary data.</text>
</comment>
<organism evidence="6 7">
    <name type="scientific">Piscinibacter sakaiensis</name>
    <name type="common">Ideonella sakaiensis</name>
    <dbReference type="NCBI Taxonomy" id="1547922"/>
    <lineage>
        <taxon>Bacteria</taxon>
        <taxon>Pseudomonadati</taxon>
        <taxon>Pseudomonadota</taxon>
        <taxon>Betaproteobacteria</taxon>
        <taxon>Burkholderiales</taxon>
        <taxon>Sphaerotilaceae</taxon>
        <taxon>Piscinibacter</taxon>
    </lineage>
</organism>
<feature type="region of interest" description="Disordered" evidence="4">
    <location>
        <begin position="366"/>
        <end position="392"/>
    </location>
</feature>
<evidence type="ECO:0000256" key="2">
    <source>
        <dbReference type="ARBA" id="ARBA00023125"/>
    </source>
</evidence>
<dbReference type="Gene3D" id="1.10.260.40">
    <property type="entry name" value="lambda repressor-like DNA-binding domains"/>
    <property type="match status" value="1"/>
</dbReference>
<evidence type="ECO:0000313" key="7">
    <source>
        <dbReference type="Proteomes" id="UP000037660"/>
    </source>
</evidence>
<keyword evidence="1" id="KW-0805">Transcription regulation</keyword>
<proteinExistence type="predicted"/>
<dbReference type="PANTHER" id="PTHR30146:SF138">
    <property type="entry name" value="TRANSCRIPTIONAL REGULATORY PROTEIN"/>
    <property type="match status" value="1"/>
</dbReference>
<dbReference type="CDD" id="cd06273">
    <property type="entry name" value="PBP1_LacI-like"/>
    <property type="match status" value="1"/>
</dbReference>
<keyword evidence="2" id="KW-0238">DNA-binding</keyword>
<dbReference type="GO" id="GO:0000976">
    <property type="term" value="F:transcription cis-regulatory region binding"/>
    <property type="evidence" value="ECO:0007669"/>
    <property type="project" value="TreeGrafter"/>
</dbReference>
<gene>
    <name evidence="6" type="ORF">ISF6_3323</name>
</gene>
<feature type="domain" description="HTH lacI-type" evidence="5">
    <location>
        <begin position="38"/>
        <end position="91"/>
    </location>
</feature>
<dbReference type="PANTHER" id="PTHR30146">
    <property type="entry name" value="LACI-RELATED TRANSCRIPTIONAL REPRESSOR"/>
    <property type="match status" value="1"/>
</dbReference>
<evidence type="ECO:0000259" key="5">
    <source>
        <dbReference type="PROSITE" id="PS50932"/>
    </source>
</evidence>
<dbReference type="InterPro" id="IPR000843">
    <property type="entry name" value="HTH_LacI"/>
</dbReference>